<name>A0ACC3ZBK7_COLTU</name>
<accession>A0ACC3ZBK7</accession>
<dbReference type="EMBL" id="VUJX02000002">
    <property type="protein sequence ID" value="KAL0941515.1"/>
    <property type="molecule type" value="Genomic_DNA"/>
</dbReference>
<dbReference type="Proteomes" id="UP000805649">
    <property type="component" value="Unassembled WGS sequence"/>
</dbReference>
<comment type="caution">
    <text evidence="1">The sequence shown here is derived from an EMBL/GenBank/DDBJ whole genome shotgun (WGS) entry which is preliminary data.</text>
</comment>
<sequence>MRVPLSSRESSPLSTKRLSHASADEQTVESIFPTVGAEYNDDERLLSIEDGAKAEKASYGSKCSSKILYQHFDDDEDPFWSDEYPENVPLAAENDETKECAILVRKKKSADPRKSLEIDSIVIQSPFLKKSLEGALADYPDVNLNLERVEFNAPFGPFVHRWESFIATLTSKEHDEETRNHLKLLHKSIASEVTDTIRTIKDYKKSKVVDFERLWAIFEPGCNVLTTENSQQMAARFERADYIETRTGMQLMLDCDVINWSESSFGWEHKTFQIPAFKDTIPILALPVFPLKSHPRVSSISKTLVERGKLFEKLRGMQYRAYDGQAVQVVELQQSFEIREKVVRVQERVIVDATAYDRFNPHDSTLTHPIINDNMKDIESSRFGHAEYKVIPLDHLNKSNSDESLTDNQRLLCVPTVRGYALKTKRWLKLNISCVREITFNEEAFNSLVLPGSYKRLLGAFIESQLQFKNEFDDFVSGKGKGIVILLSGSPGTGKTLTVESVADVMKAPLYSLTAGDLGTGSEGVQRRLDDALQLAADWNAVLLIDECDVFLEARSNNNLVRNELVSIFLRTIEYYEGIMFLTTNRLNSIDPAFQSRVHLSLEYPGLEQLSRKEIWSGFLSRIAGGEQGHHLTDSEVEKLAALDLNGRQIKNVLKMANLLACSEKKMIEWEHVTSVLDVWRSKVD</sequence>
<reference evidence="1 2" key="1">
    <citation type="journal article" date="2020" name="Phytopathology">
        <title>Genome Sequence Resources of Colletotrichum truncatum, C. plurivorum, C. musicola, and C. sojae: Four Species Pathogenic to Soybean (Glycine max).</title>
        <authorList>
            <person name="Rogerio F."/>
            <person name="Boufleur T.R."/>
            <person name="Ciampi-Guillardi M."/>
            <person name="Sukno S.A."/>
            <person name="Thon M.R."/>
            <person name="Massola Junior N.S."/>
            <person name="Baroncelli R."/>
        </authorList>
    </citation>
    <scope>NUCLEOTIDE SEQUENCE [LARGE SCALE GENOMIC DNA]</scope>
    <source>
        <strain evidence="1 2">CMES1059</strain>
    </source>
</reference>
<proteinExistence type="predicted"/>
<keyword evidence="2" id="KW-1185">Reference proteome</keyword>
<protein>
    <submittedName>
        <fullName evidence="1">AAA family protein</fullName>
    </submittedName>
</protein>
<evidence type="ECO:0000313" key="2">
    <source>
        <dbReference type="Proteomes" id="UP000805649"/>
    </source>
</evidence>
<organism evidence="1 2">
    <name type="scientific">Colletotrichum truncatum</name>
    <name type="common">Anthracnose fungus</name>
    <name type="synonym">Colletotrichum capsici</name>
    <dbReference type="NCBI Taxonomy" id="5467"/>
    <lineage>
        <taxon>Eukaryota</taxon>
        <taxon>Fungi</taxon>
        <taxon>Dikarya</taxon>
        <taxon>Ascomycota</taxon>
        <taxon>Pezizomycotina</taxon>
        <taxon>Sordariomycetes</taxon>
        <taxon>Hypocreomycetidae</taxon>
        <taxon>Glomerellales</taxon>
        <taxon>Glomerellaceae</taxon>
        <taxon>Colletotrichum</taxon>
        <taxon>Colletotrichum truncatum species complex</taxon>
    </lineage>
</organism>
<gene>
    <name evidence="1" type="ORF">CTRU02_204278</name>
</gene>
<evidence type="ECO:0000313" key="1">
    <source>
        <dbReference type="EMBL" id="KAL0941515.1"/>
    </source>
</evidence>